<dbReference type="InterPro" id="IPR000792">
    <property type="entry name" value="Tscrpt_reg_LuxR_C"/>
</dbReference>
<dbReference type="Pfam" id="PF03472">
    <property type="entry name" value="Autoind_bind"/>
    <property type="match status" value="1"/>
</dbReference>
<dbReference type="GO" id="GO:0003677">
    <property type="term" value="F:DNA binding"/>
    <property type="evidence" value="ECO:0007669"/>
    <property type="project" value="UniProtKB-KW"/>
</dbReference>
<feature type="domain" description="HTH luxR-type" evidence="4">
    <location>
        <begin position="174"/>
        <end position="239"/>
    </location>
</feature>
<keyword evidence="6" id="KW-1185">Reference proteome</keyword>
<evidence type="ECO:0000313" key="5">
    <source>
        <dbReference type="EMBL" id="SEL62634.1"/>
    </source>
</evidence>
<dbReference type="STRING" id="1036779.SAMN04515666_104497"/>
<dbReference type="InterPro" id="IPR036388">
    <property type="entry name" value="WH-like_DNA-bd_sf"/>
</dbReference>
<dbReference type="Gene3D" id="3.30.450.80">
    <property type="entry name" value="Transcription factor LuxR-like, autoinducer-binding domain"/>
    <property type="match status" value="1"/>
</dbReference>
<dbReference type="Pfam" id="PF00196">
    <property type="entry name" value="GerE"/>
    <property type="match status" value="1"/>
</dbReference>
<dbReference type="CDD" id="cd06170">
    <property type="entry name" value="LuxR_C_like"/>
    <property type="match status" value="1"/>
</dbReference>
<evidence type="ECO:0000256" key="2">
    <source>
        <dbReference type="ARBA" id="ARBA00023125"/>
    </source>
</evidence>
<dbReference type="EMBL" id="FOAN01000004">
    <property type="protein sequence ID" value="SEL62634.1"/>
    <property type="molecule type" value="Genomic_DNA"/>
</dbReference>
<dbReference type="RefSeq" id="WP_158673584.1">
    <property type="nucleotide sequence ID" value="NZ_FOAN01000004.1"/>
</dbReference>
<dbReference type="Proteomes" id="UP000199664">
    <property type="component" value="Unassembled WGS sequence"/>
</dbReference>
<keyword evidence="1" id="KW-0805">Transcription regulation</keyword>
<dbReference type="InterPro" id="IPR005143">
    <property type="entry name" value="TF_LuxR_autoind-bd_dom"/>
</dbReference>
<dbReference type="PANTHER" id="PTHR44688:SF16">
    <property type="entry name" value="DNA-BINDING TRANSCRIPTIONAL ACTIVATOR DEVR_DOSR"/>
    <property type="match status" value="1"/>
</dbReference>
<protein>
    <submittedName>
        <fullName evidence="5">LuxR family transcriptional regulator, quorum sensing-dependent transcriptional regulator</fullName>
    </submittedName>
</protein>
<organism evidence="5 6">
    <name type="scientific">Bosea lupini</name>
    <dbReference type="NCBI Taxonomy" id="1036779"/>
    <lineage>
        <taxon>Bacteria</taxon>
        <taxon>Pseudomonadati</taxon>
        <taxon>Pseudomonadota</taxon>
        <taxon>Alphaproteobacteria</taxon>
        <taxon>Hyphomicrobiales</taxon>
        <taxon>Boseaceae</taxon>
        <taxon>Bosea</taxon>
    </lineage>
</organism>
<accession>A0A1H7RS63</accession>
<gene>
    <name evidence="5" type="ORF">SAMN04515666_104497</name>
</gene>
<dbReference type="SUPFAM" id="SSF75516">
    <property type="entry name" value="Pheromone-binding domain of LuxR-like quorum-sensing transcription factors"/>
    <property type="match status" value="1"/>
</dbReference>
<dbReference type="InterPro" id="IPR036693">
    <property type="entry name" value="TF_LuxR_autoind-bd_dom_sf"/>
</dbReference>
<reference evidence="6" key="1">
    <citation type="submission" date="2016-10" db="EMBL/GenBank/DDBJ databases">
        <authorList>
            <person name="Varghese N."/>
            <person name="Submissions S."/>
        </authorList>
    </citation>
    <scope>NUCLEOTIDE SEQUENCE [LARGE SCALE GENOMIC DNA]</scope>
    <source>
        <strain evidence="6">LMG 26383,CCUG 61248,R- 45681</strain>
    </source>
</reference>
<evidence type="ECO:0000259" key="4">
    <source>
        <dbReference type="PROSITE" id="PS50043"/>
    </source>
</evidence>
<evidence type="ECO:0000313" key="6">
    <source>
        <dbReference type="Proteomes" id="UP000199664"/>
    </source>
</evidence>
<dbReference type="PRINTS" id="PR00038">
    <property type="entry name" value="HTHLUXR"/>
</dbReference>
<dbReference type="Gene3D" id="1.10.10.10">
    <property type="entry name" value="Winged helix-like DNA-binding domain superfamily/Winged helix DNA-binding domain"/>
    <property type="match status" value="1"/>
</dbReference>
<evidence type="ECO:0000256" key="3">
    <source>
        <dbReference type="ARBA" id="ARBA00023163"/>
    </source>
</evidence>
<proteinExistence type="predicted"/>
<dbReference type="GO" id="GO:0006355">
    <property type="term" value="P:regulation of DNA-templated transcription"/>
    <property type="evidence" value="ECO:0007669"/>
    <property type="project" value="InterPro"/>
</dbReference>
<dbReference type="SUPFAM" id="SSF46894">
    <property type="entry name" value="C-terminal effector domain of the bipartite response regulators"/>
    <property type="match status" value="1"/>
</dbReference>
<name>A0A1H7RS63_9HYPH</name>
<sequence>MSGRHFNAGRDALDFIDRLSTLTDPTTVVAALRDKLASYGFHAFLITGLPEIGDRIDPLVLLNGWPPGWFELYLEKSFSDWDPIAAHCKTTIDPFAWNDVYQEGAALPRQREVMHRARDFNMIEGFCVPIHGEAGFQAVVTMAGDRPDLSRQARSAIHLMSIYAHGKAADCLRPARLEHVLTVREREVLTWFAIGKTTEGVAERLGVSAGTAEAHFENAARKLGVRGRTRTVIEAYRRGEISI</sequence>
<dbReference type="PANTHER" id="PTHR44688">
    <property type="entry name" value="DNA-BINDING TRANSCRIPTIONAL ACTIVATOR DEVR_DOSR"/>
    <property type="match status" value="1"/>
</dbReference>
<dbReference type="InterPro" id="IPR016032">
    <property type="entry name" value="Sig_transdc_resp-reg_C-effctor"/>
</dbReference>
<keyword evidence="3" id="KW-0804">Transcription</keyword>
<dbReference type="AlphaFoldDB" id="A0A1H7RS63"/>
<dbReference type="PROSITE" id="PS50043">
    <property type="entry name" value="HTH_LUXR_2"/>
    <property type="match status" value="1"/>
</dbReference>
<dbReference type="SMART" id="SM00421">
    <property type="entry name" value="HTH_LUXR"/>
    <property type="match status" value="1"/>
</dbReference>
<evidence type="ECO:0000256" key="1">
    <source>
        <dbReference type="ARBA" id="ARBA00023015"/>
    </source>
</evidence>
<keyword evidence="2" id="KW-0238">DNA-binding</keyword>